<dbReference type="GO" id="GO:0006598">
    <property type="term" value="P:polyamine catabolic process"/>
    <property type="evidence" value="ECO:0007669"/>
    <property type="project" value="TreeGrafter"/>
</dbReference>
<evidence type="ECO:0000313" key="2">
    <source>
        <dbReference type="Proteomes" id="UP000319804"/>
    </source>
</evidence>
<accession>A0A4Y3UIT5</accession>
<keyword evidence="2" id="KW-1185">Reference proteome</keyword>
<keyword evidence="1" id="KW-0315">Glutamine amidotransferase</keyword>
<proteinExistence type="predicted"/>
<dbReference type="EMBL" id="VFPS01000004">
    <property type="protein sequence ID" value="TQM95163.1"/>
    <property type="molecule type" value="Genomic_DNA"/>
</dbReference>
<evidence type="ECO:0000313" key="1">
    <source>
        <dbReference type="EMBL" id="TQM95163.1"/>
    </source>
</evidence>
<name>A0A4Y3UIT5_9MICO</name>
<gene>
    <name evidence="1" type="ORF">FHX68_2508</name>
</gene>
<reference evidence="1 2" key="1">
    <citation type="submission" date="2019-06" db="EMBL/GenBank/DDBJ databases">
        <title>Sequencing the genomes of 1000 actinobacteria strains.</title>
        <authorList>
            <person name="Klenk H.-P."/>
        </authorList>
    </citation>
    <scope>NUCLEOTIDE SEQUENCE [LARGE SCALE GENOMIC DNA]</scope>
    <source>
        <strain evidence="1 2">DSM 20427</strain>
    </source>
</reference>
<comment type="caution">
    <text evidence="1">The sequence shown here is derived from an EMBL/GenBank/DDBJ whole genome shotgun (WGS) entry which is preliminary data.</text>
</comment>
<dbReference type="Proteomes" id="UP000319804">
    <property type="component" value="Unassembled WGS sequence"/>
</dbReference>
<dbReference type="Pfam" id="PF07722">
    <property type="entry name" value="Peptidase_C26"/>
    <property type="match status" value="1"/>
</dbReference>
<dbReference type="AlphaFoldDB" id="A0A4Y3UIT5"/>
<dbReference type="GO" id="GO:0033969">
    <property type="term" value="F:gamma-glutamyl-gamma-aminobutyrate hydrolase activity"/>
    <property type="evidence" value="ECO:0007669"/>
    <property type="project" value="TreeGrafter"/>
</dbReference>
<sequence>MSGELAPARHGLSVLDNREVSAPRIAMPARLSDAEGADARVGLANAIFDDVAALVRAEELDVVVVRSVDLAGFDGVVLPGGGDLDPARYGGDTAASVYDVNAEQDDLDLGIARAAAEAGIPILGVCRGLQVLNVAFGGTLVEDLPESAVRHSPGDDGCGDLEWAWHPVAVAAGSRLRAEVDADTVPVASGHHQAVRALGAGLVATAVAEDGVVEAVEHESLPIIAVQWHPEAEGTPAHLAAAPFAVFADLVHAGRLAAR</sequence>
<organism evidence="1 2">
    <name type="scientific">Microbacterium lacticum</name>
    <dbReference type="NCBI Taxonomy" id="33885"/>
    <lineage>
        <taxon>Bacteria</taxon>
        <taxon>Bacillati</taxon>
        <taxon>Actinomycetota</taxon>
        <taxon>Actinomycetes</taxon>
        <taxon>Micrococcales</taxon>
        <taxon>Microbacteriaceae</taxon>
        <taxon>Microbacterium</taxon>
    </lineage>
</organism>
<dbReference type="PANTHER" id="PTHR43235:SF1">
    <property type="entry name" value="GLUTAMINE AMIDOTRANSFERASE PB2B2.05-RELATED"/>
    <property type="match status" value="1"/>
</dbReference>
<dbReference type="InterPro" id="IPR029062">
    <property type="entry name" value="Class_I_gatase-like"/>
</dbReference>
<dbReference type="InterPro" id="IPR044668">
    <property type="entry name" value="PuuD-like"/>
</dbReference>
<dbReference type="GO" id="GO:0016740">
    <property type="term" value="F:transferase activity"/>
    <property type="evidence" value="ECO:0007669"/>
    <property type="project" value="UniProtKB-KW"/>
</dbReference>
<keyword evidence="1" id="KW-0808">Transferase</keyword>
<dbReference type="SUPFAM" id="SSF52317">
    <property type="entry name" value="Class I glutamine amidotransferase-like"/>
    <property type="match status" value="1"/>
</dbReference>
<dbReference type="InterPro" id="IPR011697">
    <property type="entry name" value="Peptidase_C26"/>
</dbReference>
<protein>
    <submittedName>
        <fullName evidence="1">Putative glutamine amidotransferase</fullName>
    </submittedName>
</protein>
<dbReference type="PANTHER" id="PTHR43235">
    <property type="entry name" value="GLUTAMINE AMIDOTRANSFERASE PB2B2.05-RELATED"/>
    <property type="match status" value="1"/>
</dbReference>
<dbReference type="GO" id="GO:0005829">
    <property type="term" value="C:cytosol"/>
    <property type="evidence" value="ECO:0007669"/>
    <property type="project" value="TreeGrafter"/>
</dbReference>
<dbReference type="PROSITE" id="PS51273">
    <property type="entry name" value="GATASE_TYPE_1"/>
    <property type="match status" value="1"/>
</dbReference>
<dbReference type="Gene3D" id="3.40.50.880">
    <property type="match status" value="1"/>
</dbReference>